<protein>
    <submittedName>
        <fullName evidence="2">Uncharacterized protein</fullName>
    </submittedName>
</protein>
<proteinExistence type="predicted"/>
<name>A0A8K1G2I4_9PASS</name>
<dbReference type="AlphaFoldDB" id="A0A8K1G2I4"/>
<feature type="region of interest" description="Disordered" evidence="1">
    <location>
        <begin position="20"/>
        <end position="40"/>
    </location>
</feature>
<keyword evidence="3" id="KW-1185">Reference proteome</keyword>
<dbReference type="OrthoDB" id="10577169at2759"/>
<evidence type="ECO:0000313" key="3">
    <source>
        <dbReference type="Proteomes" id="UP000796761"/>
    </source>
</evidence>
<gene>
    <name evidence="2" type="ORF">HGM15179_016596</name>
</gene>
<comment type="caution">
    <text evidence="2">The sequence shown here is derived from an EMBL/GenBank/DDBJ whole genome shotgun (WGS) entry which is preliminary data.</text>
</comment>
<evidence type="ECO:0000256" key="1">
    <source>
        <dbReference type="SAM" id="MobiDB-lite"/>
    </source>
</evidence>
<dbReference type="EMBL" id="SWJQ01000849">
    <property type="protein sequence ID" value="TRZ10512.1"/>
    <property type="molecule type" value="Genomic_DNA"/>
</dbReference>
<organism evidence="2 3">
    <name type="scientific">Zosterops borbonicus</name>
    <dbReference type="NCBI Taxonomy" id="364589"/>
    <lineage>
        <taxon>Eukaryota</taxon>
        <taxon>Metazoa</taxon>
        <taxon>Chordata</taxon>
        <taxon>Craniata</taxon>
        <taxon>Vertebrata</taxon>
        <taxon>Euteleostomi</taxon>
        <taxon>Archelosauria</taxon>
        <taxon>Archosauria</taxon>
        <taxon>Dinosauria</taxon>
        <taxon>Saurischia</taxon>
        <taxon>Theropoda</taxon>
        <taxon>Coelurosauria</taxon>
        <taxon>Aves</taxon>
        <taxon>Neognathae</taxon>
        <taxon>Neoaves</taxon>
        <taxon>Telluraves</taxon>
        <taxon>Australaves</taxon>
        <taxon>Passeriformes</taxon>
        <taxon>Sylvioidea</taxon>
        <taxon>Zosteropidae</taxon>
        <taxon>Zosterops</taxon>
    </lineage>
</organism>
<evidence type="ECO:0000313" key="2">
    <source>
        <dbReference type="EMBL" id="TRZ10512.1"/>
    </source>
</evidence>
<accession>A0A8K1G2I4</accession>
<dbReference type="Proteomes" id="UP000796761">
    <property type="component" value="Unassembled WGS sequence"/>
</dbReference>
<reference evidence="2" key="1">
    <citation type="submission" date="2019-04" db="EMBL/GenBank/DDBJ databases">
        <title>Genome assembly of Zosterops borbonicus 15179.</title>
        <authorList>
            <person name="Leroy T."/>
            <person name="Anselmetti Y."/>
            <person name="Tilak M.-K."/>
            <person name="Nabholz B."/>
        </authorList>
    </citation>
    <scope>NUCLEOTIDE SEQUENCE</scope>
    <source>
        <strain evidence="2">HGM_15179</strain>
        <tissue evidence="2">Muscle</tissue>
    </source>
</reference>
<sequence length="149" mass="16187">MEQEQLLLLGAPGTVWNRRQSCQTGVSGGNTSGNVPDVARQHPRRRRVLKDLTLTTGDSTGLLDIGRGTGIAEGATDPSGSLSAVGSFRSGKEWHRKVQFHEFQQSGDYNLNHINKTKQEWGESPAQLCLHAPPTSRHLMQVLTGTEGS</sequence>